<keyword evidence="4 6" id="KW-0408">Iron</keyword>
<dbReference type="PANTHER" id="PTHR36923">
    <property type="entry name" value="FERREDOXIN"/>
    <property type="match status" value="1"/>
</dbReference>
<reference evidence="8 9" key="1">
    <citation type="submission" date="2018-03" db="EMBL/GenBank/DDBJ databases">
        <title>Genome sequence of Moorella stamsii DSM 26217.</title>
        <authorList>
            <person name="Poehlein A."/>
            <person name="Daniel R."/>
        </authorList>
    </citation>
    <scope>NUCLEOTIDE SEQUENCE [LARGE SCALE GENOMIC DNA]</scope>
    <source>
        <strain evidence="9">DSM 26217</strain>
    </source>
</reference>
<feature type="domain" description="4Fe-4S ferredoxin-type" evidence="7">
    <location>
        <begin position="22"/>
        <end position="50"/>
    </location>
</feature>
<evidence type="ECO:0000313" key="8">
    <source>
        <dbReference type="EMBL" id="PRR75592.1"/>
    </source>
</evidence>
<gene>
    <name evidence="8" type="ORF">MOST_07690</name>
</gene>
<evidence type="ECO:0000256" key="4">
    <source>
        <dbReference type="ARBA" id="ARBA00023004"/>
    </source>
</evidence>
<dbReference type="GO" id="GO:0005506">
    <property type="term" value="F:iron ion binding"/>
    <property type="evidence" value="ECO:0007669"/>
    <property type="project" value="UniProtKB-UniRule"/>
</dbReference>
<keyword evidence="5 6" id="KW-0411">Iron-sulfur</keyword>
<evidence type="ECO:0000259" key="7">
    <source>
        <dbReference type="PROSITE" id="PS51379"/>
    </source>
</evidence>
<dbReference type="Pfam" id="PF13370">
    <property type="entry name" value="Fer4_13"/>
    <property type="match status" value="1"/>
</dbReference>
<accession>A0A9X7P714</accession>
<evidence type="ECO:0000256" key="1">
    <source>
        <dbReference type="ARBA" id="ARBA00022448"/>
    </source>
</evidence>
<dbReference type="InterPro" id="IPR017896">
    <property type="entry name" value="4Fe4S_Fe-S-bd"/>
</dbReference>
<dbReference type="AlphaFoldDB" id="A0A9X7P714"/>
<dbReference type="PRINTS" id="PR00352">
    <property type="entry name" value="3FE4SFRDOXIN"/>
</dbReference>
<name>A0A9X7P714_9FIRM</name>
<dbReference type="SUPFAM" id="SSF54862">
    <property type="entry name" value="4Fe-4S ferredoxins"/>
    <property type="match status" value="1"/>
</dbReference>
<dbReference type="InterPro" id="IPR017900">
    <property type="entry name" value="4Fe4S_Fe_S_CS"/>
</dbReference>
<evidence type="ECO:0000256" key="5">
    <source>
        <dbReference type="ARBA" id="ARBA00023014"/>
    </source>
</evidence>
<keyword evidence="1 6" id="KW-0813">Transport</keyword>
<comment type="function">
    <text evidence="6">Ferredoxins are iron-sulfur proteins that transfer electrons in a wide variety of metabolic reactions.</text>
</comment>
<proteinExistence type="predicted"/>
<evidence type="ECO:0000256" key="2">
    <source>
        <dbReference type="ARBA" id="ARBA00022723"/>
    </source>
</evidence>
<dbReference type="PANTHER" id="PTHR36923:SF3">
    <property type="entry name" value="FERREDOXIN"/>
    <property type="match status" value="1"/>
</dbReference>
<evidence type="ECO:0000313" key="9">
    <source>
        <dbReference type="Proteomes" id="UP000239430"/>
    </source>
</evidence>
<dbReference type="GO" id="GO:0009055">
    <property type="term" value="F:electron transfer activity"/>
    <property type="evidence" value="ECO:0007669"/>
    <property type="project" value="UniProtKB-UniRule"/>
</dbReference>
<dbReference type="InterPro" id="IPR051269">
    <property type="entry name" value="Fe-S_cluster_ET"/>
</dbReference>
<dbReference type="Gene3D" id="3.30.70.20">
    <property type="match status" value="1"/>
</dbReference>
<comment type="caution">
    <text evidence="8">The sequence shown here is derived from an EMBL/GenBank/DDBJ whole genome shotgun (WGS) entry which is preliminary data.</text>
</comment>
<keyword evidence="2 6" id="KW-0479">Metal-binding</keyword>
<dbReference type="GO" id="GO:0051536">
    <property type="term" value="F:iron-sulfur cluster binding"/>
    <property type="evidence" value="ECO:0007669"/>
    <property type="project" value="UniProtKB-KW"/>
</dbReference>
<dbReference type="InterPro" id="IPR001080">
    <property type="entry name" value="3Fe4S_ferredoxin"/>
</dbReference>
<dbReference type="PROSITE" id="PS00198">
    <property type="entry name" value="4FE4S_FER_1"/>
    <property type="match status" value="1"/>
</dbReference>
<keyword evidence="9" id="KW-1185">Reference proteome</keyword>
<dbReference type="Proteomes" id="UP000239430">
    <property type="component" value="Unassembled WGS sequence"/>
</dbReference>
<organism evidence="8 9">
    <name type="scientific">Neomoorella stamsii</name>
    <dbReference type="NCBI Taxonomy" id="1266720"/>
    <lineage>
        <taxon>Bacteria</taxon>
        <taxon>Bacillati</taxon>
        <taxon>Bacillota</taxon>
        <taxon>Clostridia</taxon>
        <taxon>Neomoorellales</taxon>
        <taxon>Neomoorellaceae</taxon>
        <taxon>Neomoorella</taxon>
    </lineage>
</organism>
<evidence type="ECO:0000256" key="6">
    <source>
        <dbReference type="RuleBase" id="RU368020"/>
    </source>
</evidence>
<dbReference type="PROSITE" id="PS51379">
    <property type="entry name" value="4FE4S_FER_2"/>
    <property type="match status" value="1"/>
</dbReference>
<keyword evidence="3 6" id="KW-0249">Electron transport</keyword>
<evidence type="ECO:0000256" key="3">
    <source>
        <dbReference type="ARBA" id="ARBA00022982"/>
    </source>
</evidence>
<dbReference type="EMBL" id="PVXL01000025">
    <property type="protein sequence ID" value="PRR75592.1"/>
    <property type="molecule type" value="Genomic_DNA"/>
</dbReference>
<protein>
    <recommendedName>
        <fullName evidence="6">Ferredoxin</fullName>
    </recommendedName>
</protein>
<sequence>MKWRAAVHNSKYFGNRLGGMTLKVSVDQDLCIACGTCIDLCPGVFDWDDEGLSHVIVEEVPEDAEDCTRESIESCPTDAIKEI</sequence>